<dbReference type="OMA" id="MDNSHIS"/>
<dbReference type="SUPFAM" id="SSF55979">
    <property type="entry name" value="DNA clamp"/>
    <property type="match status" value="2"/>
</dbReference>
<feature type="domain" description="Proliferating cell nuclear antigen PCNA N-terminal" evidence="7">
    <location>
        <begin position="1"/>
        <end position="99"/>
    </location>
</feature>
<dbReference type="Pfam" id="PF00705">
    <property type="entry name" value="PCNA_N"/>
    <property type="match status" value="1"/>
</dbReference>
<protein>
    <recommendedName>
        <fullName evidence="4">DNA polymerase sliding clamp</fullName>
    </recommendedName>
    <alternativeName>
        <fullName evidence="4">Proliferating cell nuclear antigen homolog</fullName>
        <shortName evidence="4">PCNA</shortName>
    </alternativeName>
</protein>
<reference evidence="9" key="1">
    <citation type="submission" date="2016-03" db="EMBL/GenBank/DDBJ databases">
        <authorList>
            <person name="Borrel G."/>
            <person name="Mccann A."/>
            <person name="O'Toole P.W."/>
        </authorList>
    </citation>
    <scope>NUCLEOTIDE SEQUENCE</scope>
    <source>
        <strain evidence="9">183</strain>
    </source>
</reference>
<name>A0A8J8PGM6_9ARCH</name>
<dbReference type="GO" id="GO:0006272">
    <property type="term" value="P:leading strand elongation"/>
    <property type="evidence" value="ECO:0007669"/>
    <property type="project" value="TreeGrafter"/>
</dbReference>
<keyword evidence="2 4" id="KW-0235">DNA replication</keyword>
<sequence>MFHAKIKSETLKGIVDVVSTLVDEAKFNIDPEGLEIKAVDPAHVAMVDMRVEKTAFEEFSADDMELGIDLDKIKEVLKLSRGGDILEIDQNDEKNRLIIRVGNIVRKMNLVDTAGMSDPRVPNVALPAKISLGVDELQKGIKAAESVSDHIALSASPDDFEMYSEGDTDSVNLKLAKDQLISLDCQESVKSMFPLDYFSNMVRSIPGGTAADINLGTNYPVRLEFEIAEGNGMVNYLLAPRIENE</sequence>
<evidence type="ECO:0000259" key="8">
    <source>
        <dbReference type="Pfam" id="PF02747"/>
    </source>
</evidence>
<dbReference type="Pfam" id="PF02747">
    <property type="entry name" value="PCNA_C"/>
    <property type="match status" value="1"/>
</dbReference>
<evidence type="ECO:0000256" key="6">
    <source>
        <dbReference type="RuleBase" id="RU003673"/>
    </source>
</evidence>
<keyword evidence="3 4" id="KW-0238">DNA-binding</keyword>
<dbReference type="CDD" id="cd00577">
    <property type="entry name" value="PCNA"/>
    <property type="match status" value="1"/>
</dbReference>
<dbReference type="NCBIfam" id="NF002222">
    <property type="entry name" value="PRK01115.1-5"/>
    <property type="match status" value="1"/>
</dbReference>
<dbReference type="NCBIfam" id="TIGR00590">
    <property type="entry name" value="pcna"/>
    <property type="match status" value="1"/>
</dbReference>
<comment type="function">
    <text evidence="6">Sliding clamp subunit. Responsible for tethering the catalytic subunit of DNA polymerase to DNA during high-speed replication.</text>
</comment>
<dbReference type="PRINTS" id="PR00339">
    <property type="entry name" value="PCNACYCLIN"/>
</dbReference>
<comment type="subunit">
    <text evidence="4">Homotrimer. The subunits circularize to form a toroid; DNA passes through its center. Replication factor C (RFC) is required to load the toroid on the DNA.</text>
</comment>
<dbReference type="GO" id="GO:0003677">
    <property type="term" value="F:DNA binding"/>
    <property type="evidence" value="ECO:0007669"/>
    <property type="project" value="UniProtKB-UniRule"/>
</dbReference>
<feature type="domain" description="Proliferating cell nuclear antigen PCNA C-terminal" evidence="8">
    <location>
        <begin position="122"/>
        <end position="240"/>
    </location>
</feature>
<dbReference type="InterPro" id="IPR022648">
    <property type="entry name" value="Pr_cel_nuc_antig_N"/>
</dbReference>
<evidence type="ECO:0000256" key="2">
    <source>
        <dbReference type="ARBA" id="ARBA00022705"/>
    </source>
</evidence>
<accession>A0A8J8PGM6</accession>
<evidence type="ECO:0000256" key="5">
    <source>
        <dbReference type="RuleBase" id="RU003671"/>
    </source>
</evidence>
<dbReference type="EMBL" id="LVVT01000007">
    <property type="protein sequence ID" value="TQS84147.1"/>
    <property type="molecule type" value="Genomic_DNA"/>
</dbReference>
<comment type="similarity">
    <text evidence="1 4 5">Belongs to the PCNA family.</text>
</comment>
<comment type="caution">
    <text evidence="9">The sequence shown here is derived from an EMBL/GenBank/DDBJ whole genome shotgun (WGS) entry which is preliminary data.</text>
</comment>
<organism evidence="9 10">
    <name type="scientific">Candidatus Methanomassiliicoccus intestinalis</name>
    <dbReference type="NCBI Taxonomy" id="1406512"/>
    <lineage>
        <taxon>Archaea</taxon>
        <taxon>Methanobacteriati</taxon>
        <taxon>Thermoplasmatota</taxon>
        <taxon>Thermoplasmata</taxon>
        <taxon>Methanomassiliicoccales</taxon>
        <taxon>Methanomassiliicoccaceae</taxon>
        <taxon>Methanomassiliicoccus</taxon>
    </lineage>
</organism>
<evidence type="ECO:0000259" key="7">
    <source>
        <dbReference type="Pfam" id="PF00705"/>
    </source>
</evidence>
<dbReference type="Gene3D" id="3.70.10.10">
    <property type="match status" value="1"/>
</dbReference>
<dbReference type="GO" id="GO:0006275">
    <property type="term" value="P:regulation of DNA replication"/>
    <property type="evidence" value="ECO:0007669"/>
    <property type="project" value="UniProtKB-UniRule"/>
</dbReference>
<dbReference type="PANTHER" id="PTHR11352">
    <property type="entry name" value="PROLIFERATING CELL NUCLEAR ANTIGEN"/>
    <property type="match status" value="1"/>
</dbReference>
<dbReference type="Proteomes" id="UP000752814">
    <property type="component" value="Unassembled WGS sequence"/>
</dbReference>
<dbReference type="RefSeq" id="WP_020449593.1">
    <property type="nucleotide sequence ID" value="NZ_CAYAXV010000003.1"/>
</dbReference>
<evidence type="ECO:0000256" key="4">
    <source>
        <dbReference type="HAMAP-Rule" id="MF_00317"/>
    </source>
</evidence>
<evidence type="ECO:0000256" key="1">
    <source>
        <dbReference type="ARBA" id="ARBA00010462"/>
    </source>
</evidence>
<gene>
    <name evidence="4" type="primary">pcn</name>
    <name evidence="9" type="ORF">A3207_06410</name>
</gene>
<dbReference type="HAMAP" id="MF_00317">
    <property type="entry name" value="DNApol_clamp_arch"/>
    <property type="match status" value="1"/>
</dbReference>
<comment type="function">
    <text evidence="4">Sliding clamp subunit that acts as a moving platform for DNA processing. Responsible for tethering the catalytic subunit of DNA polymerase and other proteins to DNA during high-speed replication.</text>
</comment>
<evidence type="ECO:0000256" key="3">
    <source>
        <dbReference type="ARBA" id="ARBA00023125"/>
    </source>
</evidence>
<dbReference type="PANTHER" id="PTHR11352:SF0">
    <property type="entry name" value="PROLIFERATING CELL NUCLEAR ANTIGEN"/>
    <property type="match status" value="1"/>
</dbReference>
<dbReference type="AlphaFoldDB" id="A0A8J8PGM6"/>
<evidence type="ECO:0000313" key="10">
    <source>
        <dbReference type="Proteomes" id="UP000752814"/>
    </source>
</evidence>
<proteinExistence type="inferred from homology"/>
<dbReference type="InterPro" id="IPR022649">
    <property type="entry name" value="Pr_cel_nuc_antig_C"/>
</dbReference>
<dbReference type="PROSITE" id="PS01251">
    <property type="entry name" value="PCNA_1"/>
    <property type="match status" value="1"/>
</dbReference>
<dbReference type="GeneID" id="41324137"/>
<dbReference type="GO" id="GO:0030337">
    <property type="term" value="F:DNA polymerase processivity factor activity"/>
    <property type="evidence" value="ECO:0007669"/>
    <property type="project" value="UniProtKB-UniRule"/>
</dbReference>
<dbReference type="InterPro" id="IPR046938">
    <property type="entry name" value="DNA_clamp_sf"/>
</dbReference>
<dbReference type="InterPro" id="IPR000730">
    <property type="entry name" value="Pr_cel_nuc_antig"/>
</dbReference>
<dbReference type="InterPro" id="IPR022659">
    <property type="entry name" value="Pr_cel_nuc_antig_CS"/>
</dbReference>
<evidence type="ECO:0000313" key="9">
    <source>
        <dbReference type="EMBL" id="TQS84147.1"/>
    </source>
</evidence>